<sequence length="328" mass="35915">MPSDHLQRLLQQHAQSAGQGTDGPGGAADIPQNDTAETVYVSSLALLKILKHARAGVPMEVMGLLLGEFVDDWTISIVDYFAMPQSGTGVSVEAIDAVYQQQFLDALKQTGRNEVVCGWGHSHPGFGCWLSGVDVNTAQSFEALNARAVSLVVDPIQSVRGKVVADTFRTLNPQLAILGMEPRQTTSNAGSLNKPSIQALIHGLNRHYYSLRMEYRLNDMERKMLLNLNKPRWSRSLAPDDHEIHAARNRNALKEMVRLAGAWNDMVKEEMRCRSKEELAVARVGKVDARRRLADMVRRVCDSNCSQALAVGVHAAVLHPSGIASASS</sequence>
<evidence type="ECO:0000313" key="10">
    <source>
        <dbReference type="Proteomes" id="UP001301350"/>
    </source>
</evidence>
<evidence type="ECO:0000256" key="6">
    <source>
        <dbReference type="ARBA" id="ARBA00023049"/>
    </source>
</evidence>
<keyword evidence="3" id="KW-0378">Hydrolase</keyword>
<dbReference type="InterPro" id="IPR000555">
    <property type="entry name" value="JAMM/MPN+_dom"/>
</dbReference>
<dbReference type="Pfam" id="PF23594">
    <property type="entry name" value="RPN11_C"/>
    <property type="match status" value="1"/>
</dbReference>
<dbReference type="GO" id="GO:0000502">
    <property type="term" value="C:proteasome complex"/>
    <property type="evidence" value="ECO:0007669"/>
    <property type="project" value="UniProtKB-KW"/>
</dbReference>
<name>A0AAV9IYS0_CYACA</name>
<feature type="domain" description="MPN" evidence="8">
    <location>
        <begin position="39"/>
        <end position="172"/>
    </location>
</feature>
<dbReference type="SMART" id="SM00232">
    <property type="entry name" value="JAB_MPN"/>
    <property type="match status" value="1"/>
</dbReference>
<organism evidence="9 10">
    <name type="scientific">Cyanidium caldarium</name>
    <name type="common">Red alga</name>
    <dbReference type="NCBI Taxonomy" id="2771"/>
    <lineage>
        <taxon>Eukaryota</taxon>
        <taxon>Rhodophyta</taxon>
        <taxon>Bangiophyceae</taxon>
        <taxon>Cyanidiales</taxon>
        <taxon>Cyanidiaceae</taxon>
        <taxon>Cyanidium</taxon>
    </lineage>
</organism>
<dbReference type="CDD" id="cd08069">
    <property type="entry name" value="MPN_RPN11_CSN5"/>
    <property type="match status" value="1"/>
</dbReference>
<dbReference type="GO" id="GO:0046872">
    <property type="term" value="F:metal ion binding"/>
    <property type="evidence" value="ECO:0007669"/>
    <property type="project" value="UniProtKB-KW"/>
</dbReference>
<dbReference type="EMBL" id="JANCYW010000012">
    <property type="protein sequence ID" value="KAK4537444.1"/>
    <property type="molecule type" value="Genomic_DNA"/>
</dbReference>
<dbReference type="AlphaFoldDB" id="A0AAV9IYS0"/>
<dbReference type="GO" id="GO:0006508">
    <property type="term" value="P:proteolysis"/>
    <property type="evidence" value="ECO:0007669"/>
    <property type="project" value="UniProtKB-KW"/>
</dbReference>
<evidence type="ECO:0000313" key="9">
    <source>
        <dbReference type="EMBL" id="KAK4537444.1"/>
    </source>
</evidence>
<evidence type="ECO:0000259" key="8">
    <source>
        <dbReference type="PROSITE" id="PS50249"/>
    </source>
</evidence>
<evidence type="ECO:0000256" key="1">
    <source>
        <dbReference type="ARBA" id="ARBA00022670"/>
    </source>
</evidence>
<accession>A0AAV9IYS0</accession>
<reference evidence="9 10" key="1">
    <citation type="submission" date="2022-07" db="EMBL/GenBank/DDBJ databases">
        <title>Genome-wide signatures of adaptation to extreme environments.</title>
        <authorList>
            <person name="Cho C.H."/>
            <person name="Yoon H.S."/>
        </authorList>
    </citation>
    <scope>NUCLEOTIDE SEQUENCE [LARGE SCALE GENOMIC DNA]</scope>
    <source>
        <strain evidence="9 10">DBV 063 E5</strain>
    </source>
</reference>
<protein>
    <recommendedName>
        <fullName evidence="8">MPN domain-containing protein</fullName>
    </recommendedName>
</protein>
<evidence type="ECO:0000256" key="3">
    <source>
        <dbReference type="ARBA" id="ARBA00022801"/>
    </source>
</evidence>
<comment type="caution">
    <text evidence="9">The sequence shown here is derived from an EMBL/GenBank/DDBJ whole genome shotgun (WGS) entry which is preliminary data.</text>
</comment>
<feature type="compositionally biased region" description="Polar residues" evidence="7">
    <location>
        <begin position="9"/>
        <end position="19"/>
    </location>
</feature>
<dbReference type="Gene3D" id="3.40.140.10">
    <property type="entry name" value="Cytidine Deaminase, domain 2"/>
    <property type="match status" value="1"/>
</dbReference>
<proteinExistence type="predicted"/>
<dbReference type="Proteomes" id="UP001301350">
    <property type="component" value="Unassembled WGS sequence"/>
</dbReference>
<dbReference type="Pfam" id="PF01398">
    <property type="entry name" value="JAB"/>
    <property type="match status" value="1"/>
</dbReference>
<evidence type="ECO:0000256" key="2">
    <source>
        <dbReference type="ARBA" id="ARBA00022723"/>
    </source>
</evidence>
<feature type="region of interest" description="Disordered" evidence="7">
    <location>
        <begin position="9"/>
        <end position="32"/>
    </location>
</feature>
<dbReference type="PANTHER" id="PTHR10410">
    <property type="entry name" value="EUKARYOTIC TRANSLATION INITIATION FACTOR 3 -RELATED"/>
    <property type="match status" value="1"/>
</dbReference>
<gene>
    <name evidence="9" type="ORF">CDCA_CDCA12G3469</name>
</gene>
<keyword evidence="10" id="KW-1185">Reference proteome</keyword>
<dbReference type="FunFam" id="3.40.140.10:FF:000026">
    <property type="entry name" value="26S proteasome non-ATPase regulatory subunit 14"/>
    <property type="match status" value="1"/>
</dbReference>
<evidence type="ECO:0000256" key="5">
    <source>
        <dbReference type="ARBA" id="ARBA00022942"/>
    </source>
</evidence>
<dbReference type="SUPFAM" id="SSF102712">
    <property type="entry name" value="JAB1/MPN domain"/>
    <property type="match status" value="1"/>
</dbReference>
<evidence type="ECO:0000256" key="7">
    <source>
        <dbReference type="SAM" id="MobiDB-lite"/>
    </source>
</evidence>
<dbReference type="GO" id="GO:0008237">
    <property type="term" value="F:metallopeptidase activity"/>
    <property type="evidence" value="ECO:0007669"/>
    <property type="project" value="UniProtKB-KW"/>
</dbReference>
<keyword evidence="1" id="KW-0645">Protease</keyword>
<dbReference type="InterPro" id="IPR037518">
    <property type="entry name" value="MPN"/>
</dbReference>
<dbReference type="InterPro" id="IPR056263">
    <property type="entry name" value="RPN11_C"/>
</dbReference>
<keyword evidence="5" id="KW-0647">Proteasome</keyword>
<evidence type="ECO:0000256" key="4">
    <source>
        <dbReference type="ARBA" id="ARBA00022833"/>
    </source>
</evidence>
<keyword evidence="6" id="KW-0482">Metalloprotease</keyword>
<dbReference type="InterPro" id="IPR050242">
    <property type="entry name" value="JAMM_MPN+_peptidase_M67A"/>
</dbReference>
<dbReference type="PROSITE" id="PS50249">
    <property type="entry name" value="MPN"/>
    <property type="match status" value="1"/>
</dbReference>
<keyword evidence="2" id="KW-0479">Metal-binding</keyword>
<keyword evidence="4" id="KW-0862">Zinc</keyword>